<reference evidence="13" key="1">
    <citation type="journal article" date="2012" name="PLoS Negl. Trop. Dis.">
        <title>A systematically improved high quality genome and transcriptome of the human blood fluke Schistosoma mansoni.</title>
        <authorList>
            <person name="Protasio A.V."/>
            <person name="Tsai I.J."/>
            <person name="Babbage A."/>
            <person name="Nichol S."/>
            <person name="Hunt M."/>
            <person name="Aslett M.A."/>
            <person name="De Silva N."/>
            <person name="Velarde G.S."/>
            <person name="Anderson T.J."/>
            <person name="Clark R.C."/>
            <person name="Davidson C."/>
            <person name="Dillon G.P."/>
            <person name="Holroyd N.E."/>
            <person name="LoVerde P.T."/>
            <person name="Lloyd C."/>
            <person name="McQuillan J."/>
            <person name="Oliveira G."/>
            <person name="Otto T.D."/>
            <person name="Parker-Manuel S.J."/>
            <person name="Quail M.A."/>
            <person name="Wilson R.A."/>
            <person name="Zerlotini A."/>
            <person name="Dunne D.W."/>
            <person name="Berriman M."/>
        </authorList>
    </citation>
    <scope>NUCLEOTIDE SEQUENCE [LARGE SCALE GENOMIC DNA]</scope>
    <source>
        <strain evidence="13">Puerto Rican</strain>
    </source>
</reference>
<evidence type="ECO:0000256" key="5">
    <source>
        <dbReference type="ARBA" id="ARBA00023136"/>
    </source>
</evidence>
<comment type="subunit">
    <text evidence="10">Interacts (via lumenal domain) with lysosomal protein MFSD1; the interaction starts while both proteins are still in the endoplasmic reticulum and is required for stabilization of MFSD1 in lysosomes but has no direct effect on its targeting to lysosomes or transporter activity.</text>
</comment>
<accession>A0A3Q0KER3</accession>
<keyword evidence="2 11" id="KW-0812">Transmembrane</keyword>
<dbReference type="WBParaSite" id="Smp_040080.2">
    <property type="protein sequence ID" value="Smp_040080.2"/>
    <property type="gene ID" value="Smp_040080"/>
</dbReference>
<evidence type="ECO:0000313" key="14">
    <source>
        <dbReference type="WBParaSite" id="Smp_040080.1"/>
    </source>
</evidence>
<dbReference type="WBParaSite" id="Smp_040080.1">
    <property type="protein sequence ID" value="Smp_040080.1"/>
    <property type="gene ID" value="Smp_040080"/>
</dbReference>
<evidence type="ECO:0000256" key="2">
    <source>
        <dbReference type="ARBA" id="ARBA00022692"/>
    </source>
</evidence>
<dbReference type="STRING" id="6183.A0A3Q0KER3"/>
<protein>
    <submittedName>
        <fullName evidence="14 15">Cadherin domain-containing protein</fullName>
    </submittedName>
</protein>
<evidence type="ECO:0000256" key="9">
    <source>
        <dbReference type="ARBA" id="ARBA00024189"/>
    </source>
</evidence>
<dbReference type="Proteomes" id="UP000008854">
    <property type="component" value="Unassembled WGS sequence"/>
</dbReference>
<feature type="signal peptide" evidence="12">
    <location>
        <begin position="1"/>
        <end position="19"/>
    </location>
</feature>
<evidence type="ECO:0000256" key="11">
    <source>
        <dbReference type="SAM" id="Phobius"/>
    </source>
</evidence>
<evidence type="ECO:0000256" key="6">
    <source>
        <dbReference type="ARBA" id="ARBA00023180"/>
    </source>
</evidence>
<dbReference type="ExpressionAtlas" id="A0A3Q0KER3">
    <property type="expression patterns" value="baseline and differential"/>
</dbReference>
<dbReference type="InParanoid" id="A0A3Q0KER3"/>
<evidence type="ECO:0000256" key="4">
    <source>
        <dbReference type="ARBA" id="ARBA00022989"/>
    </source>
</evidence>
<keyword evidence="3 12" id="KW-0732">Signal</keyword>
<dbReference type="PANTHER" id="PTHR31981:SF1">
    <property type="entry name" value="GLYCOSYLATED LYSOSOMAL MEMBRANE PROTEIN"/>
    <property type="match status" value="1"/>
</dbReference>
<feature type="chain" id="PRO_5041077122" evidence="12">
    <location>
        <begin position="20"/>
        <end position="455"/>
    </location>
</feature>
<reference evidence="14" key="2">
    <citation type="submission" date="2018-12" db="UniProtKB">
        <authorList>
            <consortium name="WormBaseParasite"/>
        </authorList>
    </citation>
    <scope>IDENTIFICATION</scope>
    <source>
        <strain evidence="14 15">Puerto Rican</strain>
    </source>
</reference>
<evidence type="ECO:0000256" key="1">
    <source>
        <dbReference type="ARBA" id="ARBA00010599"/>
    </source>
</evidence>
<keyword evidence="13" id="KW-1185">Reference proteome</keyword>
<evidence type="ECO:0000313" key="15">
    <source>
        <dbReference type="WBParaSite" id="Smp_040080.2"/>
    </source>
</evidence>
<proteinExistence type="inferred from homology"/>
<comment type="similarity">
    <text evidence="1">Belongs to the GLMP family.</text>
</comment>
<evidence type="ECO:0000256" key="3">
    <source>
        <dbReference type="ARBA" id="ARBA00022729"/>
    </source>
</evidence>
<dbReference type="AlphaFoldDB" id="A0A3Q0KER3"/>
<keyword evidence="5 11" id="KW-0472">Membrane</keyword>
<comment type="function">
    <text evidence="8">Required to protect lysosomal transporter MFSD1 from lysosomal proteolysis and for MFSD1 lysosomal localization.</text>
</comment>
<evidence type="ECO:0000256" key="10">
    <source>
        <dbReference type="ARBA" id="ARBA00044960"/>
    </source>
</evidence>
<name>A0A3Q0KER3_SCHMA</name>
<keyword evidence="4 11" id="KW-1133">Transmembrane helix</keyword>
<dbReference type="GO" id="GO:0005765">
    <property type="term" value="C:lysosomal membrane"/>
    <property type="evidence" value="ECO:0007669"/>
    <property type="project" value="UniProtKB-SubCell"/>
</dbReference>
<accession>A0A5K4EDH9</accession>
<dbReference type="InterPro" id="IPR029382">
    <property type="entry name" value="NCU-G1"/>
</dbReference>
<sequence>MSNFIIVICIFAFTYVVEGSWNVTINHNPNCNLSKECDKYDVIYINGRNLTSSVHVFITASERFSLPSILIIHSSSAEANPVIEWDHLNVSSGKRLTVGNVTQSYALVFYKMLEYNDLSDDVNMSIYPRNADQIRIHHLNEYNWKRNSNNDSSLSFEDNLFEITYNGTSPKMTSPYEQVIIKFRISNTTQHHKYMPHLLFKPGWIVQFDVLFNNLTSHFNQSRFGLQLMMMSNLTLDPTEEFRKEVLLSIDDELTPGNFEMTNILLGESVSKINNNDTNEQYFKNSTNPSAFIQIKPACFIDNHLRTVQNSRNVYISKHQDLLDNNNNNISQFDLINYTFPSIFYADRLNDPSNNNNSQLKPISIRLLNVSFGTSTDGFYAKSKFIVWTASFGLGNPPTDNLSSLLIGLIIFSMLIIVSSVVLGILLVIVLRRSTTVINNDRQPILSHFVNDPIA</sequence>
<comment type="subcellular location">
    <subcellularLocation>
        <location evidence="9">Lysosome membrane</location>
        <topology evidence="9">Single-pass type I membrane protein</topology>
        <orientation evidence="9">Lumenal side</orientation>
    </subcellularLocation>
</comment>
<evidence type="ECO:0000256" key="8">
    <source>
        <dbReference type="ARBA" id="ARBA00024176"/>
    </source>
</evidence>
<organism evidence="13 14">
    <name type="scientific">Schistosoma mansoni</name>
    <name type="common">Blood fluke</name>
    <dbReference type="NCBI Taxonomy" id="6183"/>
    <lineage>
        <taxon>Eukaryota</taxon>
        <taxon>Metazoa</taxon>
        <taxon>Spiralia</taxon>
        <taxon>Lophotrochozoa</taxon>
        <taxon>Platyhelminthes</taxon>
        <taxon>Trematoda</taxon>
        <taxon>Digenea</taxon>
        <taxon>Strigeidida</taxon>
        <taxon>Schistosomatoidea</taxon>
        <taxon>Schistosomatidae</taxon>
        <taxon>Schistosoma</taxon>
    </lineage>
</organism>
<keyword evidence="7" id="KW-0458">Lysosome</keyword>
<dbReference type="PANTHER" id="PTHR31981">
    <property type="entry name" value="GLYCOSYLATED LYSOSOMAL MEMBRANE PROTEIN"/>
    <property type="match status" value="1"/>
</dbReference>
<evidence type="ECO:0000256" key="12">
    <source>
        <dbReference type="SAM" id="SignalP"/>
    </source>
</evidence>
<evidence type="ECO:0000256" key="7">
    <source>
        <dbReference type="ARBA" id="ARBA00023228"/>
    </source>
</evidence>
<feature type="transmembrane region" description="Helical" evidence="11">
    <location>
        <begin position="405"/>
        <end position="431"/>
    </location>
</feature>
<evidence type="ECO:0000313" key="13">
    <source>
        <dbReference type="Proteomes" id="UP000008854"/>
    </source>
</evidence>
<dbReference type="Pfam" id="PF15065">
    <property type="entry name" value="NCU-G1"/>
    <property type="match status" value="1"/>
</dbReference>
<keyword evidence="6" id="KW-0325">Glycoprotein</keyword>